<dbReference type="EMBL" id="CP022163">
    <property type="protein sequence ID" value="ATB30053.1"/>
    <property type="molecule type" value="Genomic_DNA"/>
</dbReference>
<keyword evidence="2" id="KW-1185">Reference proteome</keyword>
<dbReference type="OrthoDB" id="5522567at2"/>
<evidence type="ECO:0000313" key="2">
    <source>
        <dbReference type="Proteomes" id="UP000217289"/>
    </source>
</evidence>
<gene>
    <name evidence="1" type="ORF">MEBOL_003508</name>
</gene>
<evidence type="ECO:0008006" key="3">
    <source>
        <dbReference type="Google" id="ProtNLM"/>
    </source>
</evidence>
<organism evidence="1 2">
    <name type="scientific">Melittangium boletus DSM 14713</name>
    <dbReference type="NCBI Taxonomy" id="1294270"/>
    <lineage>
        <taxon>Bacteria</taxon>
        <taxon>Pseudomonadati</taxon>
        <taxon>Myxococcota</taxon>
        <taxon>Myxococcia</taxon>
        <taxon>Myxococcales</taxon>
        <taxon>Cystobacterineae</taxon>
        <taxon>Archangiaceae</taxon>
        <taxon>Melittangium</taxon>
    </lineage>
</organism>
<dbReference type="KEGG" id="mbd:MEBOL_003508"/>
<dbReference type="AlphaFoldDB" id="A0A250IFP1"/>
<evidence type="ECO:0000313" key="1">
    <source>
        <dbReference type="EMBL" id="ATB30053.1"/>
    </source>
</evidence>
<proteinExistence type="predicted"/>
<name>A0A250IFP1_9BACT</name>
<sequence>MTIQERILRTQNLLGLAQENAQSQEEKDFLATAVDALWFIWRNGQMYEFEEYRRDQDADAPLRVIAAFDTEDEAHAWLKAQPRVPLLAKVLIADQYHVVMCSDDQQKRYLPPDLTIAYYIQELTRDGSPPATARFDTLEEARAWFNAQCAPLPWTVIQVGGAHYLAVHYRNIHHRALFPFSIVERLEKLTPSEP</sequence>
<accession>A0A250IFP1</accession>
<dbReference type="Proteomes" id="UP000217289">
    <property type="component" value="Chromosome"/>
</dbReference>
<reference evidence="1 2" key="1">
    <citation type="submission" date="2017-06" db="EMBL/GenBank/DDBJ databases">
        <authorList>
            <person name="Kim H.J."/>
            <person name="Triplett B.A."/>
        </authorList>
    </citation>
    <scope>NUCLEOTIDE SEQUENCE [LARGE SCALE GENOMIC DNA]</scope>
    <source>
        <strain evidence="1 2">DSM 14713</strain>
    </source>
</reference>
<protein>
    <recommendedName>
        <fullName evidence="3">Head protein</fullName>
    </recommendedName>
</protein>
<dbReference type="RefSeq" id="WP_095978544.1">
    <property type="nucleotide sequence ID" value="NZ_CP022163.1"/>
</dbReference>